<reference evidence="1" key="1">
    <citation type="journal article" date="2023" name="G3 (Bethesda)">
        <title>A reference genome for the long-term kleptoplast-retaining sea slug Elysia crispata morphotype clarki.</title>
        <authorList>
            <person name="Eastman K.E."/>
            <person name="Pendleton A.L."/>
            <person name="Shaikh M.A."/>
            <person name="Suttiyut T."/>
            <person name="Ogas R."/>
            <person name="Tomko P."/>
            <person name="Gavelis G."/>
            <person name="Widhalm J.R."/>
            <person name="Wisecaver J.H."/>
        </authorList>
    </citation>
    <scope>NUCLEOTIDE SEQUENCE</scope>
    <source>
        <strain evidence="1">ECLA1</strain>
    </source>
</reference>
<gene>
    <name evidence="1" type="ORF">RRG08_038099</name>
</gene>
<dbReference type="Proteomes" id="UP001283361">
    <property type="component" value="Unassembled WGS sequence"/>
</dbReference>
<evidence type="ECO:0000313" key="2">
    <source>
        <dbReference type="Proteomes" id="UP001283361"/>
    </source>
</evidence>
<proteinExistence type="predicted"/>
<protein>
    <submittedName>
        <fullName evidence="1">Uncharacterized protein</fullName>
    </submittedName>
</protein>
<dbReference type="EMBL" id="JAWDGP010003058">
    <property type="protein sequence ID" value="KAK3777852.1"/>
    <property type="molecule type" value="Genomic_DNA"/>
</dbReference>
<accession>A0AAE1A0A0</accession>
<comment type="caution">
    <text evidence="1">The sequence shown here is derived from an EMBL/GenBank/DDBJ whole genome shotgun (WGS) entry which is preliminary data.</text>
</comment>
<organism evidence="1 2">
    <name type="scientific">Elysia crispata</name>
    <name type="common">lettuce slug</name>
    <dbReference type="NCBI Taxonomy" id="231223"/>
    <lineage>
        <taxon>Eukaryota</taxon>
        <taxon>Metazoa</taxon>
        <taxon>Spiralia</taxon>
        <taxon>Lophotrochozoa</taxon>
        <taxon>Mollusca</taxon>
        <taxon>Gastropoda</taxon>
        <taxon>Heterobranchia</taxon>
        <taxon>Euthyneura</taxon>
        <taxon>Panpulmonata</taxon>
        <taxon>Sacoglossa</taxon>
        <taxon>Placobranchoidea</taxon>
        <taxon>Plakobranchidae</taxon>
        <taxon>Elysia</taxon>
    </lineage>
</organism>
<sequence length="129" mass="14573">MMELMRSYPLPVTSVSSRIPSNYRHKSLKCELFVRQNQDGQCTEAKCDDAVLMRSQVKRVGFRPTHRVGALHTSERSMRPLLSAGSMFSAPRSRRSRSGLHLFEGEKHRQAIIVCSHSHQARTAASFCA</sequence>
<keyword evidence="2" id="KW-1185">Reference proteome</keyword>
<evidence type="ECO:0000313" key="1">
    <source>
        <dbReference type="EMBL" id="KAK3777852.1"/>
    </source>
</evidence>
<dbReference type="AlphaFoldDB" id="A0AAE1A0A0"/>
<name>A0AAE1A0A0_9GAST</name>